<feature type="signal peptide" evidence="1">
    <location>
        <begin position="1"/>
        <end position="25"/>
    </location>
</feature>
<dbReference type="AlphaFoldDB" id="A0A518HAS9"/>
<keyword evidence="1" id="KW-0732">Signal</keyword>
<dbReference type="EMBL" id="CP036426">
    <property type="protein sequence ID" value="QDV37965.1"/>
    <property type="molecule type" value="Genomic_DNA"/>
</dbReference>
<dbReference type="Gene3D" id="1.50.10.20">
    <property type="match status" value="1"/>
</dbReference>
<keyword evidence="2" id="KW-0456">Lyase</keyword>
<sequence precursor="true">MPRRPWSIFLLGATCLALGSPAPGADDPSRAEAERALRAAVGFFHREVSAHGGYVWRYSSDLTDRRGEAVVGPSTAWVQPPGTPTVGEAMLDAALATGDPDLLDAARDAGEALCRGQMRSGGWAYSIAFDPAERLDYAYRDNPPGAKGSKRDRRFTTLDDDTTQASVRFLVRLDEALGFENERIHEAAGYALESILRAQHPNGGWYVWWEEFPEPPSEEDYPVTPASYPETWKREWPNDWLGRYVLNDHLMSDMIDTLLLAYRTYDDPRYLDSAKKAGDFLILSQMPDPQPAWAQQYNVAMHPEWSRKFEPPAISGYESQTIIETLMRLYRVTGDEKYLEPVPRALDYLRRSQFPDGRIARFFELRTNRPLYFTKDYRLTYSSDDMPTHYGFIQNSRVDRIAAEYERLRQSGPPSDAEPSRSPPRLTLGLARRAREVIDAMDDRGAWVERAKNGSPIIESATFSENVRVLADYVAATEGIPESR</sequence>
<dbReference type="Proteomes" id="UP000317835">
    <property type="component" value="Chromosome"/>
</dbReference>
<accession>A0A518HAS9</accession>
<keyword evidence="3" id="KW-1185">Reference proteome</keyword>
<dbReference type="KEGG" id="tpla:ElP_59120"/>
<evidence type="ECO:0000313" key="2">
    <source>
        <dbReference type="EMBL" id="QDV37965.1"/>
    </source>
</evidence>
<evidence type="ECO:0000313" key="3">
    <source>
        <dbReference type="Proteomes" id="UP000317835"/>
    </source>
</evidence>
<evidence type="ECO:0000256" key="1">
    <source>
        <dbReference type="SAM" id="SignalP"/>
    </source>
</evidence>
<reference evidence="2 3" key="1">
    <citation type="submission" date="2019-02" db="EMBL/GenBank/DDBJ databases">
        <title>Deep-cultivation of Planctomycetes and their phenomic and genomic characterization uncovers novel biology.</title>
        <authorList>
            <person name="Wiegand S."/>
            <person name="Jogler M."/>
            <person name="Boedeker C."/>
            <person name="Pinto D."/>
            <person name="Vollmers J."/>
            <person name="Rivas-Marin E."/>
            <person name="Kohn T."/>
            <person name="Peeters S.H."/>
            <person name="Heuer A."/>
            <person name="Rast P."/>
            <person name="Oberbeckmann S."/>
            <person name="Bunk B."/>
            <person name="Jeske O."/>
            <person name="Meyerdierks A."/>
            <person name="Storesund J.E."/>
            <person name="Kallscheuer N."/>
            <person name="Luecker S."/>
            <person name="Lage O.M."/>
            <person name="Pohl T."/>
            <person name="Merkel B.J."/>
            <person name="Hornburger P."/>
            <person name="Mueller R.-W."/>
            <person name="Bruemmer F."/>
            <person name="Labrenz M."/>
            <person name="Spormann A.M."/>
            <person name="Op den Camp H."/>
            <person name="Overmann J."/>
            <person name="Amann R."/>
            <person name="Jetten M.S.M."/>
            <person name="Mascher T."/>
            <person name="Medema M.H."/>
            <person name="Devos D.P."/>
            <person name="Kaster A.-K."/>
            <person name="Ovreas L."/>
            <person name="Rohde M."/>
            <person name="Galperin M.Y."/>
            <person name="Jogler C."/>
        </authorList>
    </citation>
    <scope>NUCLEOTIDE SEQUENCE [LARGE SCALE GENOMIC DNA]</scope>
    <source>
        <strain evidence="2 3">ElP</strain>
    </source>
</reference>
<protein>
    <submittedName>
        <fullName evidence="2">Pectic acid lyase</fullName>
    </submittedName>
</protein>
<proteinExistence type="predicted"/>
<organism evidence="2 3">
    <name type="scientific">Tautonia plasticadhaerens</name>
    <dbReference type="NCBI Taxonomy" id="2527974"/>
    <lineage>
        <taxon>Bacteria</taxon>
        <taxon>Pseudomonadati</taxon>
        <taxon>Planctomycetota</taxon>
        <taxon>Planctomycetia</taxon>
        <taxon>Isosphaerales</taxon>
        <taxon>Isosphaeraceae</taxon>
        <taxon>Tautonia</taxon>
    </lineage>
</organism>
<gene>
    <name evidence="2" type="ORF">ElP_59120</name>
</gene>
<feature type="chain" id="PRO_5022042216" evidence="1">
    <location>
        <begin position="26"/>
        <end position="484"/>
    </location>
</feature>
<dbReference type="SUPFAM" id="SSF81853">
    <property type="entry name" value="Family 10 polysaccharide lyase"/>
    <property type="match status" value="1"/>
</dbReference>
<name>A0A518HAS9_9BACT</name>
<dbReference type="OrthoDB" id="9804686at2"/>
<dbReference type="GO" id="GO:0016829">
    <property type="term" value="F:lyase activity"/>
    <property type="evidence" value="ECO:0007669"/>
    <property type="project" value="UniProtKB-KW"/>
</dbReference>
<dbReference type="RefSeq" id="WP_145276122.1">
    <property type="nucleotide sequence ID" value="NZ_CP036426.1"/>
</dbReference>